<dbReference type="EMBL" id="CP080467">
    <property type="protein sequence ID" value="UNO47090.1"/>
    <property type="molecule type" value="Genomic_DNA"/>
</dbReference>
<keyword evidence="5" id="KW-1185">Reference proteome</keyword>
<gene>
    <name evidence="4" type="primary">dprA</name>
    <name evidence="4" type="ORF">K1I37_09975</name>
</gene>
<dbReference type="Proteomes" id="UP000829401">
    <property type="component" value="Chromosome"/>
</dbReference>
<accession>T0BZR1</accession>
<dbReference type="InterPro" id="IPR041614">
    <property type="entry name" value="DprA_WH"/>
</dbReference>
<evidence type="ECO:0000259" key="3">
    <source>
        <dbReference type="Pfam" id="PF17782"/>
    </source>
</evidence>
<dbReference type="GO" id="GO:0009294">
    <property type="term" value="P:DNA-mediated transformation"/>
    <property type="evidence" value="ECO:0007669"/>
    <property type="project" value="InterPro"/>
</dbReference>
<dbReference type="OrthoDB" id="9785707at2"/>
<sequence length="369" mass="39907">MDERKLRVYWALCPGLDASTYRKLFAHFGSVRALSEASPDDWLDALRMRPETARKMAAWQEAAPRRAGHVEAELAGAGIECLVQGDASYPKCLLDLFDPPVVLFARGNLDLLAKDDGVAIVGTRRSSSYGTYATKWIASTLARSGIVVYSGMAMGIDACAHQSVLDSGGCAIAVLGCGIDVCYPLSNRPLYRRLSEHGLLLSEYAPRSLAAKHRFPERNRLIAALSRATVVVQAGEKSGALRTAESALELGRDVWVVPGPITSKSFRGSHQLLVDGAIPLVDPIALLGHYGNPVTSAKGSRELSPPQLIPRHLQDLARFLTEEGPLRAGEIALLTATAPGNVHAQLLEMELASLVRRLPDGRYQMDIHV</sequence>
<dbReference type="RefSeq" id="WP_021296487.1">
    <property type="nucleotide sequence ID" value="NZ_AURB01000129.1"/>
</dbReference>
<dbReference type="Pfam" id="PF02481">
    <property type="entry name" value="DNA_processg_A"/>
    <property type="match status" value="1"/>
</dbReference>
<dbReference type="SUPFAM" id="SSF47781">
    <property type="entry name" value="RuvA domain 2-like"/>
    <property type="match status" value="1"/>
</dbReference>
<organism evidence="4 5">
    <name type="scientific">Alicyclobacillus acidoterrestris (strain ATCC 49025 / DSM 3922 / CIP 106132 / NCIMB 13137 / GD3B)</name>
    <dbReference type="NCBI Taxonomy" id="1356854"/>
    <lineage>
        <taxon>Bacteria</taxon>
        <taxon>Bacillati</taxon>
        <taxon>Bacillota</taxon>
        <taxon>Bacilli</taxon>
        <taxon>Bacillales</taxon>
        <taxon>Alicyclobacillaceae</taxon>
        <taxon>Alicyclobacillus</taxon>
    </lineage>
</organism>
<comment type="similarity">
    <text evidence="1">Belongs to the DprA/Smf family.</text>
</comment>
<dbReference type="Pfam" id="PF17782">
    <property type="entry name" value="WHD_DprA"/>
    <property type="match status" value="1"/>
</dbReference>
<reference evidence="5" key="1">
    <citation type="journal article" date="2022" name="G3 (Bethesda)">
        <title>Unveiling the complete genome sequence of Alicyclobacillus acidoterrestris DSM 3922T, a taint-producing strain.</title>
        <authorList>
            <person name="Leonardo I.C."/>
            <person name="Barreto Crespo M.T."/>
            <person name="Gaspar F.B."/>
        </authorList>
    </citation>
    <scope>NUCLEOTIDE SEQUENCE [LARGE SCALE GENOMIC DNA]</scope>
    <source>
        <strain evidence="5">DSM 3922</strain>
    </source>
</reference>
<dbReference type="InterPro" id="IPR036388">
    <property type="entry name" value="WH-like_DNA-bd_sf"/>
</dbReference>
<dbReference type="KEGG" id="aaco:K1I37_09975"/>
<feature type="domain" description="Smf/DprA SLOG" evidence="2">
    <location>
        <begin position="82"/>
        <end position="281"/>
    </location>
</feature>
<evidence type="ECO:0000313" key="5">
    <source>
        <dbReference type="Proteomes" id="UP000829401"/>
    </source>
</evidence>
<dbReference type="PANTHER" id="PTHR43022:SF1">
    <property type="entry name" value="PROTEIN SMF"/>
    <property type="match status" value="1"/>
</dbReference>
<dbReference type="STRING" id="1356854.N007_07250"/>
<dbReference type="eggNOG" id="COG0758">
    <property type="taxonomic scope" value="Bacteria"/>
</dbReference>
<proteinExistence type="inferred from homology"/>
<evidence type="ECO:0000256" key="1">
    <source>
        <dbReference type="ARBA" id="ARBA00006525"/>
    </source>
</evidence>
<dbReference type="PANTHER" id="PTHR43022">
    <property type="entry name" value="PROTEIN SMF"/>
    <property type="match status" value="1"/>
</dbReference>
<dbReference type="Gene3D" id="3.40.50.450">
    <property type="match status" value="1"/>
</dbReference>
<dbReference type="AlphaFoldDB" id="T0BZR1"/>
<dbReference type="SUPFAM" id="SSF102405">
    <property type="entry name" value="MCP/YpsA-like"/>
    <property type="match status" value="1"/>
</dbReference>
<dbReference type="NCBIfam" id="TIGR00732">
    <property type="entry name" value="dprA"/>
    <property type="match status" value="1"/>
</dbReference>
<dbReference type="InterPro" id="IPR057666">
    <property type="entry name" value="DrpA_SLOG"/>
</dbReference>
<evidence type="ECO:0000259" key="2">
    <source>
        <dbReference type="Pfam" id="PF02481"/>
    </source>
</evidence>
<feature type="domain" description="DprA winged helix" evidence="3">
    <location>
        <begin position="323"/>
        <end position="361"/>
    </location>
</feature>
<dbReference type="InterPro" id="IPR003488">
    <property type="entry name" value="DprA"/>
</dbReference>
<accession>A0A9E6ZMS2</accession>
<protein>
    <submittedName>
        <fullName evidence="4">DNA-processing protein DprA</fullName>
    </submittedName>
</protein>
<dbReference type="Gene3D" id="1.10.10.10">
    <property type="entry name" value="Winged helix-like DNA-binding domain superfamily/Winged helix DNA-binding domain"/>
    <property type="match status" value="1"/>
</dbReference>
<dbReference type="InterPro" id="IPR010994">
    <property type="entry name" value="RuvA_2-like"/>
</dbReference>
<evidence type="ECO:0000313" key="4">
    <source>
        <dbReference type="EMBL" id="UNO47090.1"/>
    </source>
</evidence>
<name>T0BZR1_ALIAG</name>